<accession>A0A6J7WK90</accession>
<gene>
    <name evidence="3" type="ORF">UFOVP190_288</name>
</gene>
<protein>
    <recommendedName>
        <fullName evidence="4">EF-hand domain-containing protein</fullName>
    </recommendedName>
</protein>
<feature type="transmembrane region" description="Helical" evidence="2">
    <location>
        <begin position="61"/>
        <end position="78"/>
    </location>
</feature>
<evidence type="ECO:0000256" key="2">
    <source>
        <dbReference type="SAM" id="Phobius"/>
    </source>
</evidence>
<evidence type="ECO:0008006" key="4">
    <source>
        <dbReference type="Google" id="ProtNLM"/>
    </source>
</evidence>
<keyword evidence="1" id="KW-0175">Coiled coil</keyword>
<evidence type="ECO:0000313" key="3">
    <source>
        <dbReference type="EMBL" id="CAB5214844.1"/>
    </source>
</evidence>
<keyword evidence="2" id="KW-0812">Transmembrane</keyword>
<dbReference type="EMBL" id="LR798243">
    <property type="protein sequence ID" value="CAB5214844.1"/>
    <property type="molecule type" value="Genomic_DNA"/>
</dbReference>
<dbReference type="Gene3D" id="1.10.238.10">
    <property type="entry name" value="EF-hand"/>
    <property type="match status" value="1"/>
</dbReference>
<keyword evidence="2" id="KW-1133">Transmembrane helix</keyword>
<organism evidence="3">
    <name type="scientific">uncultured Caudovirales phage</name>
    <dbReference type="NCBI Taxonomy" id="2100421"/>
    <lineage>
        <taxon>Viruses</taxon>
        <taxon>Duplodnaviria</taxon>
        <taxon>Heunggongvirae</taxon>
        <taxon>Uroviricota</taxon>
        <taxon>Caudoviricetes</taxon>
        <taxon>Peduoviridae</taxon>
        <taxon>Maltschvirus</taxon>
        <taxon>Maltschvirus maltsch</taxon>
    </lineage>
</organism>
<evidence type="ECO:0000256" key="1">
    <source>
        <dbReference type="SAM" id="Coils"/>
    </source>
</evidence>
<reference evidence="3" key="1">
    <citation type="submission" date="2020-05" db="EMBL/GenBank/DDBJ databases">
        <authorList>
            <person name="Chiriac C."/>
            <person name="Salcher M."/>
            <person name="Ghai R."/>
            <person name="Kavagutti S V."/>
        </authorList>
    </citation>
    <scope>NUCLEOTIDE SEQUENCE</scope>
</reference>
<name>A0A6J7WK90_9CAUD</name>
<keyword evidence="2" id="KW-0472">Membrane</keyword>
<sequence>MLLQDPNHLASCLLPYCYYTFIYCAVQHNIYPYYWVFNYFGQISLPLNNIIYSNRRYKMEFSTVVVIVLVAAIGYVLYKAFAKKADTNQDGVVTAEEAKAEVKAEVAKVEEEVKVVATKAKTAVKATATRAKATVKKATTRAPRKTAAK</sequence>
<feature type="coiled-coil region" evidence="1">
    <location>
        <begin position="92"/>
        <end position="119"/>
    </location>
</feature>
<proteinExistence type="predicted"/>